<accession>A0ABY1NUY7</accession>
<organism evidence="1 2">
    <name type="scientific">Shimia sagamensis</name>
    <dbReference type="NCBI Taxonomy" id="1566352"/>
    <lineage>
        <taxon>Bacteria</taxon>
        <taxon>Pseudomonadati</taxon>
        <taxon>Pseudomonadota</taxon>
        <taxon>Alphaproteobacteria</taxon>
        <taxon>Rhodobacterales</taxon>
        <taxon>Roseobacteraceae</taxon>
    </lineage>
</organism>
<sequence>MPPAVLCKQKTCQLSFQFANPVLKALELILHLGP</sequence>
<dbReference type="Proteomes" id="UP001157961">
    <property type="component" value="Unassembled WGS sequence"/>
</dbReference>
<evidence type="ECO:0000313" key="1">
    <source>
        <dbReference type="EMBL" id="SMP19064.1"/>
    </source>
</evidence>
<name>A0ABY1NUY7_9RHOB</name>
<comment type="caution">
    <text evidence="1">The sequence shown here is derived from an EMBL/GenBank/DDBJ whole genome shotgun (WGS) entry which is preliminary data.</text>
</comment>
<protein>
    <submittedName>
        <fullName evidence="1">Uncharacterized protein</fullName>
    </submittedName>
</protein>
<proteinExistence type="predicted"/>
<reference evidence="1 2" key="1">
    <citation type="submission" date="2017-05" db="EMBL/GenBank/DDBJ databases">
        <authorList>
            <person name="Varghese N."/>
            <person name="Submissions S."/>
        </authorList>
    </citation>
    <scope>NUCLEOTIDE SEQUENCE [LARGE SCALE GENOMIC DNA]</scope>
    <source>
        <strain evidence="1 2">DSM 29734</strain>
    </source>
</reference>
<gene>
    <name evidence="1" type="ORF">SAMN06265373_103381</name>
</gene>
<keyword evidence="2" id="KW-1185">Reference proteome</keyword>
<evidence type="ECO:0000313" key="2">
    <source>
        <dbReference type="Proteomes" id="UP001157961"/>
    </source>
</evidence>
<dbReference type="EMBL" id="FXTY01000003">
    <property type="protein sequence ID" value="SMP19064.1"/>
    <property type="molecule type" value="Genomic_DNA"/>
</dbReference>